<organism evidence="1 2">
    <name type="scientific">Rhinopithecimicrobium faecis</name>
    <dbReference type="NCBI Taxonomy" id="2820698"/>
    <lineage>
        <taxon>Bacteria</taxon>
        <taxon>Pseudomonadati</taxon>
        <taxon>Bacteroidota</taxon>
        <taxon>Sphingobacteriia</taxon>
        <taxon>Sphingobacteriales</taxon>
        <taxon>Sphingobacteriaceae</taxon>
        <taxon>Rhinopithecimicrobium</taxon>
    </lineage>
</organism>
<dbReference type="EMBL" id="JAGKSB010000010">
    <property type="protein sequence ID" value="MBP3943852.1"/>
    <property type="molecule type" value="Genomic_DNA"/>
</dbReference>
<evidence type="ECO:0000313" key="2">
    <source>
        <dbReference type="Proteomes" id="UP000679691"/>
    </source>
</evidence>
<keyword evidence="2" id="KW-1185">Reference proteome</keyword>
<sequence>MFSFVVSQLQNMICPLAEVEEVFVTPEGAVYQCSRKNCYFLDFAGNTTSFKINDFMSFKKQIDALDIEAMLSNAARSADFELIMPFRTERCFMLSVNDILVLREILDGAKFMILLNSEIKSCLRAADRYAVYA</sequence>
<accession>A0A8T4HA14</accession>
<proteinExistence type="predicted"/>
<dbReference type="Proteomes" id="UP000679691">
    <property type="component" value="Unassembled WGS sequence"/>
</dbReference>
<reference evidence="1" key="1">
    <citation type="submission" date="2021-03" db="EMBL/GenBank/DDBJ databases">
        <authorList>
            <person name="Lu T."/>
            <person name="Wang Q."/>
            <person name="Han X."/>
        </authorList>
    </citation>
    <scope>NUCLEOTIDE SEQUENCE</scope>
    <source>
        <strain evidence="1">WQ 2009</strain>
    </source>
</reference>
<comment type="caution">
    <text evidence="1">The sequence shown here is derived from an EMBL/GenBank/DDBJ whole genome shotgun (WGS) entry which is preliminary data.</text>
</comment>
<dbReference type="AlphaFoldDB" id="A0A8T4HA14"/>
<name>A0A8T4HA14_9SPHI</name>
<evidence type="ECO:0000313" key="1">
    <source>
        <dbReference type="EMBL" id="MBP3943852.1"/>
    </source>
</evidence>
<gene>
    <name evidence="1" type="ORF">J5U18_09775</name>
</gene>
<protein>
    <submittedName>
        <fullName evidence="1">Uncharacterized protein</fullName>
    </submittedName>
</protein>